<dbReference type="SMART" id="SM00382">
    <property type="entry name" value="AAA"/>
    <property type="match status" value="3"/>
</dbReference>
<feature type="region of interest" description="Disordered" evidence="9">
    <location>
        <begin position="1851"/>
        <end position="1870"/>
    </location>
</feature>
<feature type="region of interest" description="Disordered" evidence="9">
    <location>
        <begin position="1187"/>
        <end position="1206"/>
    </location>
</feature>
<dbReference type="GO" id="GO:0005524">
    <property type="term" value="F:ATP binding"/>
    <property type="evidence" value="ECO:0007669"/>
    <property type="project" value="UniProtKB-KW"/>
</dbReference>
<dbReference type="Pfam" id="PF00005">
    <property type="entry name" value="ABC_tran"/>
    <property type="match status" value="3"/>
</dbReference>
<dbReference type="FunFam" id="3.40.50.300:FF:001235">
    <property type="entry name" value="ATP binding cassette subfamily A member 7"/>
    <property type="match status" value="1"/>
</dbReference>
<evidence type="ECO:0000256" key="3">
    <source>
        <dbReference type="ARBA" id="ARBA00022692"/>
    </source>
</evidence>
<dbReference type="PANTHER" id="PTHR19229">
    <property type="entry name" value="ATP-BINDING CASSETTE TRANSPORTER SUBFAMILY A ABCA"/>
    <property type="match status" value="1"/>
</dbReference>
<keyword evidence="5" id="KW-0547">Nucleotide-binding</keyword>
<dbReference type="GO" id="GO:0016887">
    <property type="term" value="F:ATP hydrolysis activity"/>
    <property type="evidence" value="ECO:0007669"/>
    <property type="project" value="InterPro"/>
</dbReference>
<feature type="transmembrane region" description="Helical" evidence="10">
    <location>
        <begin position="1610"/>
        <end position="1633"/>
    </location>
</feature>
<dbReference type="SUPFAM" id="SSF52540">
    <property type="entry name" value="P-loop containing nucleoside triphosphate hydrolases"/>
    <property type="match status" value="4"/>
</dbReference>
<keyword evidence="6" id="KW-0067">ATP-binding</keyword>
<dbReference type="PANTHER" id="PTHR19229:SF49">
    <property type="entry name" value="PHOSPHOLIPID-TRANSPORTING ATPASE ABCA7"/>
    <property type="match status" value="1"/>
</dbReference>
<sequence length="2859" mass="309607">MAFWTQLMLLLWKNFLYRRRQPVHLLVELLWPLFLFFILVAVRHSHPPLEHHECHFPNKPLPSAGTVPWLQGLICNVNNTCFPQPTPAEQPGVLSNFKDSLVSRLLVDARTVLGGPSAHRTLASLGKLAPMLRAAGRAAQPQPSDQLQDLLPLTTELLGTLLGEGSLGSVLDQAQKSVSSFVDAAADLAQELLALPSLVELRALLRRPQGAGGPLEAVSEALCSARGPSIPGGPSLNWYEVSHLKELVGREPAPALHVDGLSPACAELMGSLEVHPLSRLLWRRLKPLVLGKLLFTPNTNFTRQLMAQVNRTFQELALLKDIQEVWGTLGPQLFNFLNDSRNMAMLQRLLQAQDRGRRLPGSRGQAQTKALLAFLDPRGDGYSWQEAHADMDHLVGMLGRVMECVTLDKLEAAPSEAALVARALELLAEHRFWAGIVFLGLEEPLDPAQLAGRGHVRVKIRMDIDAVTRTNKIRDRFWDPGPAADPLTDLRYVWGGFVYLQDLLESAAVRVLSGTEPLARLYLQQMPYPCYVDDAFLRVLSRSLPLFLTLAWIYSVARTVKAVVREKETRLRGTMQAMGLGSAVLWLGWFLSCLGPFLLSAALLVLVLKLGDVLPYSHPAVVFLFLAAFAVATVVQSFLLSTFFSRASLAAACAGLAYFLLYLPYVLCVAWRDQLRAGTLVAASLLSPVAFGFGCESLALLEEQGEGAQWHNIGTGPAADVFSLAQVSGILLLDAVLYGLATWYLEAVCPGRYGIPKPWDFPFRRSYWFGPRSPKGSSPAPTPKDPEVLMEEVSPDLILGVSIRGLEKRFPGNPRPALRGLSLDFYRGQITALLGPNGAGKTTTLSILSGLFPPTRGSACILGHNVQSSMEAIRPHLGVCPQYNVLFDMLTVDEHIWFYGRLKGLSAAAGRSEQARLLQDVGLVPKRATQTRHLSGGMQRKLSVAIAFVGGSQVVILDEPTAGVDPASRRSIWELLLKYREGRTLILSTHHLDEAELLGDRVAVVAGGRLCCCGSPLFLRCHLGSGYYLTLAKVPPSLAASSKGNPGLEDSVDAGWKREPGGQGSAAGAPGLLSLVQRLVPGARLVEELPHELVMALPYSGAADGSFARLFCELDQRLAELGLLGYGISDTSLEEIFLKVVEGRAVDADPEDNNADSGHKRHLGTSNARPDVTTRLKILPEEPVLENGELGELSRPEPRDPSQSATDPFILRSILSGLFPPTRGSACILGHNVQSSMEAIRPHLGVCPQYNVLFDMLTVDEHIWFYGRLKGLSAAAGRSEQARLLQDVGLVPKRATQTRHLSGGMQRKLSVAIAFVGGSQVVILDEPTAGVDPASRRSIWELLLKYREGRTLILSTHHLDEAELLGDRVAVVAGGRLCCCGSPLFLRCHLGSGYYLTLAKVPPSLAASSKGNPGLEDSVDAGWKREPGGQGSAAGAPGLLSLVQRLVPGARLVEELPHELVMALPYSGAADGSFARLFCELDQRLAELGLLGYGISDTSLEEIFLKVVEGRAVDADPEDNNADSGHKRHLGTSNARPDVTTRLKILPEEPVLENGELALSAPETQALRGSGPDTAGRVQGWALTCQQLRALLLKRFLLAHRSCRGLFAQIVLPALFVGLALVFSLIVPPFGYYPALQLSGMQRKLSVAIAFVGGSQVVILDEPTAGVDPASRRSIWELLLKYREGRTLILSTHHLDEAELLGDRVAVVAGGRLCCCGSPLFLRCHLGSGYYLTLAKVPPSLAASSKGNPGLEDSVDAGWKREPGGQGSAAGAPGLLSLVQRLVPGARLVEELPHELVMALPYSGAADGSFARLFCELDQRLAELGLLGYGISDTSLEEIFLKVVEGRAVDADPEDNNADSGHKRHLGTSNARPDVTTRLKILPEEPVLENGELALSAPETQALRGSGPDTAGRVQGWALTCQQLRALLLKRFLLAHRSCRGLFAQIVLPALFVGLALVFSLIVPPFGYYPALQLSPGMYGAQVSFFSEDAPGNSERAHLLEMLLAEAGLDAHLQNSSARTPECTPPAVCRFWVPEVPVDVAEVLASGNWTPESASPACRCSQPGARRLLPDCPPAAGGPPPAQALASSGEVVQNLTGRNLSDFLVKTYPRLVQRGLKTKKWVNEVRYGGFSLGGRDPGLPSGQEVSRLVDELRVLLSPPPGGALDRILSTLTAWAHGLDTEHSLKIWFNNKGWHAMVAFVNRANNALLRARLPPGPARRAHRITTLNHPLNLTKEQLSEAALMASSVDVLVSICVVFAMSFVPASFTLVLIEERVTRAKHLQFMGGLPPTLYWLGNFLWDMCNYLVSACIVVLIFLAFQQKAYVAPANLPALLLLLLLYGWSITPLMYPASFFFSVPSTAYVVLTCVNLFIGINGSMATFVLELFSDQKLQEVSRILKQVFLIFPHFCLGRGLIDMVRNQAMADAFERLGDGQFQSPLRWEVVGKNLLAMVVQGPLFLLFTLLLQHRHHLLPQPQLRSLRPLGEEDEDVARERERVVQGATQGDVLVLRDLTKVYHGQRTPAVDRLCLGIPPGECFGLLGMNGAGKTSTFRMVTGDTLPSSGEAMLAGHSVAQDPTAAHRHMGYCPQSDAIFELLTGREHLELFARLRGVPEAQVAQTASLGLARLGLPQYADRPAGTYSGGNKRKLATAVALVGDPAVVFLDEPTTGMDPSSRRFLWNSLLAVVREGRSVVLTSHSMEECEALCTRLAIMVSGRFRCLGSAQHLKSRFGAGHTLTLRVPAARSESALAFVGAAFPGAELREAHGSRLRFQLPPGGRCALSRVFGELAACGAEHGVEDFSVSQTTLEEVFLHFSKDQGMEDDDDDEQEAGVGAGPAPRPQHPKLITGFLEDPSTAETVL</sequence>
<feature type="transmembrane region" description="Helical" evidence="10">
    <location>
        <begin position="584"/>
        <end position="608"/>
    </location>
</feature>
<feature type="compositionally biased region" description="Acidic residues" evidence="9">
    <location>
        <begin position="2819"/>
        <end position="2828"/>
    </location>
</feature>
<evidence type="ECO:0000256" key="2">
    <source>
        <dbReference type="ARBA" id="ARBA00022448"/>
    </source>
</evidence>
<keyword evidence="12" id="KW-1185">Reference proteome</keyword>
<evidence type="ECO:0000256" key="7">
    <source>
        <dbReference type="ARBA" id="ARBA00022989"/>
    </source>
</evidence>
<feature type="domain" description="ABC transporter" evidence="11">
    <location>
        <begin position="2506"/>
        <end position="2738"/>
    </location>
</feature>
<feature type="domain" description="ABC transporter" evidence="11">
    <location>
        <begin position="801"/>
        <end position="1032"/>
    </location>
</feature>
<dbReference type="FunFam" id="3.40.50.300:FF:000298">
    <property type="entry name" value="ATP-binding cassette sub-family A member 12"/>
    <property type="match status" value="1"/>
</dbReference>
<keyword evidence="4" id="KW-0677">Repeat</keyword>
<feature type="transmembrane region" description="Helical" evidence="10">
    <location>
        <begin position="2329"/>
        <end position="2348"/>
    </location>
</feature>
<dbReference type="Pfam" id="PF12698">
    <property type="entry name" value="ABC2_membrane_3"/>
    <property type="match status" value="2"/>
</dbReference>
<feature type="region of interest" description="Disordered" evidence="9">
    <location>
        <begin position="2817"/>
        <end position="2859"/>
    </location>
</feature>
<dbReference type="InterPro" id="IPR003593">
    <property type="entry name" value="AAA+_ATPase"/>
</dbReference>
<dbReference type="InterPro" id="IPR017871">
    <property type="entry name" value="ABC_transporter-like_CS"/>
</dbReference>
<keyword evidence="2" id="KW-0813">Transport</keyword>
<comment type="subcellular location">
    <subcellularLocation>
        <location evidence="1">Membrane</location>
        <topology evidence="1">Multi-pass membrane protein</topology>
    </subcellularLocation>
</comment>
<reference evidence="13" key="1">
    <citation type="submission" date="2025-08" db="UniProtKB">
        <authorList>
            <consortium name="RefSeq"/>
        </authorList>
    </citation>
    <scope>IDENTIFICATION</scope>
    <source>
        <tissue evidence="13">Whole blood</tissue>
    </source>
</reference>
<dbReference type="KEGG" id="umr:103681774"/>
<dbReference type="GO" id="GO:0140359">
    <property type="term" value="F:ABC-type transporter activity"/>
    <property type="evidence" value="ECO:0007669"/>
    <property type="project" value="InterPro"/>
</dbReference>
<feature type="transmembrane region" description="Helical" evidence="10">
    <location>
        <begin position="647"/>
        <end position="667"/>
    </location>
</feature>
<evidence type="ECO:0000256" key="1">
    <source>
        <dbReference type="ARBA" id="ARBA00004141"/>
    </source>
</evidence>
<feature type="transmembrane region" description="Helical" evidence="10">
    <location>
        <begin position="544"/>
        <end position="564"/>
    </location>
</feature>
<keyword evidence="7 10" id="KW-1133">Transmembrane helix</keyword>
<dbReference type="Gene3D" id="3.40.50.300">
    <property type="entry name" value="P-loop containing nucleotide triphosphate hydrolases"/>
    <property type="match status" value="4"/>
</dbReference>
<feature type="transmembrane region" description="Helical" evidence="10">
    <location>
        <begin position="1941"/>
        <end position="1962"/>
    </location>
</feature>
<feature type="region of interest" description="Disordered" evidence="9">
    <location>
        <begin position="1148"/>
        <end position="1167"/>
    </location>
</feature>
<feature type="transmembrane region" description="Helical" evidence="10">
    <location>
        <begin position="620"/>
        <end position="640"/>
    </location>
</feature>
<keyword evidence="3 10" id="KW-0812">Transmembrane</keyword>
<feature type="region of interest" description="Disordered" evidence="9">
    <location>
        <begin position="1407"/>
        <end position="1435"/>
    </location>
</feature>
<keyword evidence="8 10" id="KW-0472">Membrane</keyword>
<dbReference type="OrthoDB" id="8061355at2759"/>
<dbReference type="Proteomes" id="UP000261680">
    <property type="component" value="Unplaced"/>
</dbReference>
<dbReference type="GeneID" id="103681774"/>
<dbReference type="GO" id="GO:0005319">
    <property type="term" value="F:lipid transporter activity"/>
    <property type="evidence" value="ECO:0007669"/>
    <property type="project" value="TreeGrafter"/>
</dbReference>
<evidence type="ECO:0000256" key="5">
    <source>
        <dbReference type="ARBA" id="ARBA00022741"/>
    </source>
</evidence>
<dbReference type="Pfam" id="PF13304">
    <property type="entry name" value="AAA_21"/>
    <property type="match status" value="1"/>
</dbReference>
<evidence type="ECO:0000256" key="4">
    <source>
        <dbReference type="ARBA" id="ARBA00022737"/>
    </source>
</evidence>
<dbReference type="RefSeq" id="XP_040484245.1">
    <property type="nucleotide sequence ID" value="XM_040628311.1"/>
</dbReference>
<dbReference type="InterPro" id="IPR026082">
    <property type="entry name" value="ABCA"/>
</dbReference>
<gene>
    <name evidence="13" type="primary">LOC103681774</name>
</gene>
<evidence type="ECO:0000256" key="10">
    <source>
        <dbReference type="SAM" id="Phobius"/>
    </source>
</evidence>
<name>A0A8M1FPF9_URSMA</name>
<feature type="transmembrane region" description="Helical" evidence="10">
    <location>
        <begin position="23"/>
        <end position="42"/>
    </location>
</feature>
<evidence type="ECO:0000256" key="6">
    <source>
        <dbReference type="ARBA" id="ARBA00022840"/>
    </source>
</evidence>
<dbReference type="Pfam" id="PF23321">
    <property type="entry name" value="R1_ABCA1"/>
    <property type="match status" value="1"/>
</dbReference>
<dbReference type="PROSITE" id="PS50893">
    <property type="entry name" value="ABC_TRANSPORTER_2"/>
    <property type="match status" value="4"/>
</dbReference>
<feature type="region of interest" description="Disordered" evidence="9">
    <location>
        <begin position="1743"/>
        <end position="1771"/>
    </location>
</feature>
<dbReference type="CDD" id="cd03263">
    <property type="entry name" value="ABC_subfamily_A"/>
    <property type="match status" value="3"/>
</dbReference>
<evidence type="ECO:0000313" key="12">
    <source>
        <dbReference type="Proteomes" id="UP000261680"/>
    </source>
</evidence>
<accession>A0A8M1FPF9</accession>
<feature type="region of interest" description="Disordered" evidence="9">
    <location>
        <begin position="1040"/>
        <end position="1068"/>
    </location>
</feature>
<feature type="region of interest" description="Disordered" evidence="9">
    <location>
        <begin position="1515"/>
        <end position="1534"/>
    </location>
</feature>
<protein>
    <submittedName>
        <fullName evidence="13">Phospholipid-transporting ATPase ABCA7</fullName>
    </submittedName>
</protein>
<dbReference type="InterPro" id="IPR003439">
    <property type="entry name" value="ABC_transporter-like_ATP-bd"/>
</dbReference>
<feature type="transmembrane region" description="Helical" evidence="10">
    <location>
        <begin position="2291"/>
        <end position="2317"/>
    </location>
</feature>
<proteinExistence type="predicted"/>
<dbReference type="InterPro" id="IPR003959">
    <property type="entry name" value="ATPase_AAA_core"/>
</dbReference>
<evidence type="ECO:0000256" key="9">
    <source>
        <dbReference type="SAM" id="MobiDB-lite"/>
    </source>
</evidence>
<dbReference type="InterPro" id="IPR027417">
    <property type="entry name" value="P-loop_NTPase"/>
</dbReference>
<evidence type="ECO:0000259" key="11">
    <source>
        <dbReference type="PROSITE" id="PS50893"/>
    </source>
</evidence>
<feature type="transmembrane region" description="Helical" evidence="10">
    <location>
        <begin position="2249"/>
        <end position="2271"/>
    </location>
</feature>
<dbReference type="InterPro" id="IPR013525">
    <property type="entry name" value="ABC2_TM"/>
</dbReference>
<dbReference type="InterPro" id="IPR056264">
    <property type="entry name" value="R2_ABCA1-4-like"/>
</dbReference>
<dbReference type="PROSITE" id="PS00211">
    <property type="entry name" value="ABC_TRANSPORTER_1"/>
    <property type="match status" value="2"/>
</dbReference>
<feature type="transmembrane region" description="Helical" evidence="10">
    <location>
        <begin position="2360"/>
        <end position="2384"/>
    </location>
</feature>
<evidence type="ECO:0000313" key="13">
    <source>
        <dbReference type="RefSeq" id="XP_040484245.1"/>
    </source>
</evidence>
<organism evidence="12 13">
    <name type="scientific">Ursus maritimus</name>
    <name type="common">Polar bear</name>
    <name type="synonym">Thalarctos maritimus</name>
    <dbReference type="NCBI Taxonomy" id="29073"/>
    <lineage>
        <taxon>Eukaryota</taxon>
        <taxon>Metazoa</taxon>
        <taxon>Chordata</taxon>
        <taxon>Craniata</taxon>
        <taxon>Vertebrata</taxon>
        <taxon>Euteleostomi</taxon>
        <taxon>Mammalia</taxon>
        <taxon>Eutheria</taxon>
        <taxon>Laurasiatheria</taxon>
        <taxon>Carnivora</taxon>
        <taxon>Caniformia</taxon>
        <taxon>Ursidae</taxon>
        <taxon>Ursus</taxon>
    </lineage>
</organism>
<feature type="domain" description="ABC transporter" evidence="11">
    <location>
        <begin position="1168"/>
        <end position="1399"/>
    </location>
</feature>
<feature type="domain" description="ABC transporter" evidence="11">
    <location>
        <begin position="1456"/>
        <end position="1735"/>
    </location>
</feature>
<dbReference type="GO" id="GO:0016020">
    <property type="term" value="C:membrane"/>
    <property type="evidence" value="ECO:0007669"/>
    <property type="project" value="UniProtKB-SubCell"/>
</dbReference>
<evidence type="ECO:0000256" key="8">
    <source>
        <dbReference type="ARBA" id="ARBA00023136"/>
    </source>
</evidence>